<evidence type="ECO:0000313" key="2">
    <source>
        <dbReference type="Proteomes" id="UP000226442"/>
    </source>
</evidence>
<sequence length="78" mass="9169">MSSTTREQLHQQIDSLPDHIVEQIASLILSITTQQKIGISEYTDWQSTQWQDFSLMQLFCEDDEIEYSLEDAEEIYQP</sequence>
<protein>
    <recommendedName>
        <fullName evidence="3">DUF2281 domain-containing protein</fullName>
    </recommendedName>
</protein>
<accession>A0A2G4F359</accession>
<dbReference type="OrthoDB" id="463960at2"/>
<evidence type="ECO:0008006" key="3">
    <source>
        <dbReference type="Google" id="ProtNLM"/>
    </source>
</evidence>
<evidence type="ECO:0000313" key="1">
    <source>
        <dbReference type="EMBL" id="PHX56178.1"/>
    </source>
</evidence>
<dbReference type="Proteomes" id="UP000226442">
    <property type="component" value="Unassembled WGS sequence"/>
</dbReference>
<organism evidence="1 2">
    <name type="scientific">Tychonema bourrellyi FEM_GT703</name>
    <dbReference type="NCBI Taxonomy" id="2040638"/>
    <lineage>
        <taxon>Bacteria</taxon>
        <taxon>Bacillati</taxon>
        <taxon>Cyanobacteriota</taxon>
        <taxon>Cyanophyceae</taxon>
        <taxon>Oscillatoriophycideae</taxon>
        <taxon>Oscillatoriales</taxon>
        <taxon>Microcoleaceae</taxon>
        <taxon>Tychonema</taxon>
    </lineage>
</organism>
<comment type="caution">
    <text evidence="1">The sequence shown here is derived from an EMBL/GenBank/DDBJ whole genome shotgun (WGS) entry which is preliminary data.</text>
</comment>
<reference evidence="1" key="1">
    <citation type="submission" date="2017-10" db="EMBL/GenBank/DDBJ databases">
        <title>Draft genome sequence of the planktic cyanobacteria Tychonema bourrellyi isolated from alpine lentic freshwater.</title>
        <authorList>
            <person name="Tett A."/>
            <person name="Armanini F."/>
            <person name="Asnicar F."/>
            <person name="Boscaini A."/>
            <person name="Pasolli E."/>
            <person name="Zolfo M."/>
            <person name="Donati C."/>
            <person name="Salmaso N."/>
            <person name="Segata N."/>
        </authorList>
    </citation>
    <scope>NUCLEOTIDE SEQUENCE</scope>
    <source>
        <strain evidence="1">FEM_GT703</strain>
    </source>
</reference>
<keyword evidence="2" id="KW-1185">Reference proteome</keyword>
<dbReference type="AlphaFoldDB" id="A0A2G4F359"/>
<name>A0A2G4F359_9CYAN</name>
<dbReference type="RefSeq" id="WP_096829398.1">
    <property type="nucleotide sequence ID" value="NZ_NXIB02000029.1"/>
</dbReference>
<proteinExistence type="predicted"/>
<dbReference type="EMBL" id="NXIB02000029">
    <property type="protein sequence ID" value="PHX56178.1"/>
    <property type="molecule type" value="Genomic_DNA"/>
</dbReference>
<gene>
    <name evidence="1" type="ORF">CP500_006905</name>
</gene>